<dbReference type="EMBL" id="HACM01009336">
    <property type="protein sequence ID" value="CRZ09778.1"/>
    <property type="molecule type" value="Transcribed_RNA"/>
</dbReference>
<protein>
    <submittedName>
        <fullName evidence="2">Uncharacterized protein</fullName>
    </submittedName>
</protein>
<dbReference type="PANTHER" id="PTHR43021">
    <property type="entry name" value="NA(+)/H(+) ANTIPORTER-RELATED"/>
    <property type="match status" value="1"/>
</dbReference>
<dbReference type="Gene3D" id="1.20.1530.20">
    <property type="match status" value="1"/>
</dbReference>
<feature type="transmembrane region" description="Helical" evidence="1">
    <location>
        <begin position="374"/>
        <end position="392"/>
    </location>
</feature>
<organism evidence="2">
    <name type="scientific">Spongospora subterranea</name>
    <dbReference type="NCBI Taxonomy" id="70186"/>
    <lineage>
        <taxon>Eukaryota</taxon>
        <taxon>Sar</taxon>
        <taxon>Rhizaria</taxon>
        <taxon>Endomyxa</taxon>
        <taxon>Phytomyxea</taxon>
        <taxon>Plasmodiophorida</taxon>
        <taxon>Plasmodiophoridae</taxon>
        <taxon>Spongospora</taxon>
    </lineage>
</organism>
<dbReference type="AlphaFoldDB" id="A0A0H5R6P3"/>
<feature type="transmembrane region" description="Helical" evidence="1">
    <location>
        <begin position="52"/>
        <end position="72"/>
    </location>
</feature>
<feature type="transmembrane region" description="Helical" evidence="1">
    <location>
        <begin position="248"/>
        <end position="267"/>
    </location>
</feature>
<evidence type="ECO:0000313" key="2">
    <source>
        <dbReference type="EMBL" id="CRZ09778.1"/>
    </source>
</evidence>
<sequence>SRNYRSFYKYWVLAMEPLVQVAGSLIRFSFATITSHFIGEQLANSRIRLPHLTGYLLGGFISGPFGIGLVTAESLSRLGFLNAVALAAIAFCAGTELYLPDIKPHLRAIVGQMSFICVATMLWCAGIVMVIRPWVPYINSVDLPCQWQMALLCGSIMIARSPSSALALIQSLFAKGELTALCMGITVVSDAVLLVVFAVTNSLATAECLGFGIDIWAFIDLAISVFGSILVGYILSKFIVVAMWIPIFASRFKGAIIMAAGFGVFIGSRHMEKLSKSRYNHAFKVEPLLVCIVASCFACHASSKRRMLSMILRKSSILVFLPFFTLTGASFDIQNVMPVLPLSIALFTARMIAIWFGSWSGLKFIQSRHLRARCTYLWMTLTTQAGAAIGLANEVSHSFNPWGASFADAVTLVVIYNQICGPFIFRLALRRVGEDRSPKQWQDRDVAVLGINHTAMSVCSRLCLSGCRIRVIRPHGVSLEYAQNQLDEVSQSLNPANEANCFQLRLMPDCLPSSEDCAIGPLDGPRHKVDIDYCPPTVTIAPLDPLLDEDECNHPLMESGCTVDYPKLAALVLRLIPVECATVVVSLGDDCATIDTCRIITTVCPHVIPRIVAVVSSESCAATLCKLGIIVVHPHAALADVTSALALTHSSEAVSILMPGKFSVRAAKNQIRCNDYTKDERLKPGGFAVPSPKISANDYPSSSDSASVRRGSNWSMDDWSVPMTTRGYNFPAPEMMGNDWTWLRQELIKRRREAQRITERRPLSSQWMSLG</sequence>
<dbReference type="PANTHER" id="PTHR43021:SF2">
    <property type="entry name" value="CATION_H+ EXCHANGER DOMAIN-CONTAINING PROTEIN"/>
    <property type="match status" value="1"/>
</dbReference>
<feature type="transmembrane region" description="Helical" evidence="1">
    <location>
        <begin position="181"/>
        <end position="203"/>
    </location>
</feature>
<name>A0A0H5R6P3_9EUKA</name>
<feature type="transmembrane region" description="Helical" evidence="1">
    <location>
        <begin position="404"/>
        <end position="429"/>
    </location>
</feature>
<feature type="transmembrane region" description="Helical" evidence="1">
    <location>
        <begin position="287"/>
        <end position="303"/>
    </location>
</feature>
<feature type="transmembrane region" description="Helical" evidence="1">
    <location>
        <begin position="315"/>
        <end position="333"/>
    </location>
</feature>
<dbReference type="InterPro" id="IPR038770">
    <property type="entry name" value="Na+/solute_symporter_sf"/>
</dbReference>
<proteinExistence type="predicted"/>
<reference evidence="2" key="1">
    <citation type="submission" date="2015-04" db="EMBL/GenBank/DDBJ databases">
        <title>The genome sequence of the plant pathogenic Rhizarian Plasmodiophora brassicae reveals insights in its biotrophic life cycle and the origin of chitin synthesis.</title>
        <authorList>
            <person name="Schwelm A."/>
            <person name="Fogelqvist J."/>
            <person name="Knaust A."/>
            <person name="Julke S."/>
            <person name="Lilja T."/>
            <person name="Dhandapani V."/>
            <person name="Bonilla-Rosso G."/>
            <person name="Karlsson M."/>
            <person name="Shevchenko A."/>
            <person name="Choi S.R."/>
            <person name="Kim H.G."/>
            <person name="Park J.Y."/>
            <person name="Lim Y.P."/>
            <person name="Ludwig-Muller J."/>
            <person name="Dixelius C."/>
        </authorList>
    </citation>
    <scope>NUCLEOTIDE SEQUENCE</scope>
    <source>
        <tissue evidence="2">Potato root galls</tissue>
    </source>
</reference>
<feature type="transmembrane region" description="Helical" evidence="1">
    <location>
        <begin position="339"/>
        <end position="362"/>
    </location>
</feature>
<feature type="non-terminal residue" evidence="2">
    <location>
        <position position="1"/>
    </location>
</feature>
<accession>A0A0H5R6P3</accession>
<keyword evidence="1" id="KW-0812">Transmembrane</keyword>
<feature type="transmembrane region" description="Helical" evidence="1">
    <location>
        <begin position="215"/>
        <end position="236"/>
    </location>
</feature>
<keyword evidence="1" id="KW-0472">Membrane</keyword>
<evidence type="ECO:0000256" key="1">
    <source>
        <dbReference type="SAM" id="Phobius"/>
    </source>
</evidence>
<feature type="transmembrane region" description="Helical" evidence="1">
    <location>
        <begin position="111"/>
        <end position="135"/>
    </location>
</feature>
<feature type="transmembrane region" description="Helical" evidence="1">
    <location>
        <begin position="78"/>
        <end position="99"/>
    </location>
</feature>
<keyword evidence="1" id="KW-1133">Transmembrane helix</keyword>